<dbReference type="InterPro" id="IPR035889">
    <property type="entry name" value="Light-harvesting_complex"/>
</dbReference>
<keyword evidence="7" id="KW-0479">Metal-binding</keyword>
<organism evidence="16 17">
    <name type="scientific">Erythrobacter dokdonensis DSW-74</name>
    <dbReference type="NCBI Taxonomy" id="1300349"/>
    <lineage>
        <taxon>Bacteria</taxon>
        <taxon>Pseudomonadati</taxon>
        <taxon>Pseudomonadota</taxon>
        <taxon>Alphaproteobacteria</taxon>
        <taxon>Sphingomonadales</taxon>
        <taxon>Erythrobacteraceae</taxon>
        <taxon>Erythrobacter/Porphyrobacter group</taxon>
        <taxon>Erythrobacter</taxon>
    </lineage>
</organism>
<evidence type="ECO:0000313" key="17">
    <source>
        <dbReference type="Proteomes" id="UP000092484"/>
    </source>
</evidence>
<dbReference type="Pfam" id="PF00556">
    <property type="entry name" value="LHC"/>
    <property type="match status" value="1"/>
</dbReference>
<keyword evidence="5" id="KW-0042">Antenna complex</keyword>
<dbReference type="Proteomes" id="UP000092484">
    <property type="component" value="Unassembled WGS sequence"/>
</dbReference>
<feature type="transmembrane region" description="Helical" evidence="14">
    <location>
        <begin position="12"/>
        <end position="32"/>
    </location>
</feature>
<dbReference type="GO" id="GO:0046872">
    <property type="term" value="F:metal ion binding"/>
    <property type="evidence" value="ECO:0007669"/>
    <property type="project" value="UniProtKB-KW"/>
</dbReference>
<evidence type="ECO:0000313" key="16">
    <source>
        <dbReference type="EMBL" id="OBV10434.1"/>
    </source>
</evidence>
<keyword evidence="9" id="KW-0076">Bacteriochlorophyll</keyword>
<dbReference type="NCBIfam" id="NF040861">
    <property type="entry name" value="pufA_517_ASD"/>
    <property type="match status" value="1"/>
</dbReference>
<evidence type="ECO:0000256" key="6">
    <source>
        <dbReference type="ARBA" id="ARBA00022692"/>
    </source>
</evidence>
<dbReference type="PRINTS" id="PR00673">
    <property type="entry name" value="LIGHTHARVSTA"/>
</dbReference>
<keyword evidence="4" id="KW-0148">Chlorophyll</keyword>
<dbReference type="InterPro" id="IPR000066">
    <property type="entry name" value="Antenna_a/b"/>
</dbReference>
<comment type="caution">
    <text evidence="16">The sequence shown here is derived from an EMBL/GenBank/DDBJ whole genome shotgun (WGS) entry which is preliminary data.</text>
</comment>
<dbReference type="EMBL" id="LZYB01000006">
    <property type="protein sequence ID" value="OBV10434.1"/>
    <property type="molecule type" value="Genomic_DNA"/>
</dbReference>
<keyword evidence="11" id="KW-0157">Chromophore</keyword>
<comment type="subcellular location">
    <subcellularLocation>
        <location evidence="2">Cell inner membrane</location>
        <topology evidence="2">Single-pass type II membrane protein</topology>
    </subcellularLocation>
</comment>
<keyword evidence="6 14" id="KW-0812">Transmembrane</keyword>
<dbReference type="GO" id="GO:0005886">
    <property type="term" value="C:plasma membrane"/>
    <property type="evidence" value="ECO:0007669"/>
    <property type="project" value="UniProtKB-SubCell"/>
</dbReference>
<dbReference type="STRING" id="1300349.I603_2396"/>
<dbReference type="GO" id="GO:0042314">
    <property type="term" value="F:bacteriochlorophyll binding"/>
    <property type="evidence" value="ECO:0007669"/>
    <property type="project" value="UniProtKB-KW"/>
</dbReference>
<evidence type="ECO:0000256" key="10">
    <source>
        <dbReference type="ARBA" id="ARBA00022989"/>
    </source>
</evidence>
<dbReference type="RefSeq" id="WP_068865307.1">
    <property type="nucleotide sequence ID" value="NZ_LZYB01000006.1"/>
</dbReference>
<evidence type="ECO:0000256" key="2">
    <source>
        <dbReference type="ARBA" id="ARBA00004249"/>
    </source>
</evidence>
<evidence type="ECO:0000259" key="15">
    <source>
        <dbReference type="Pfam" id="PF00556"/>
    </source>
</evidence>
<comment type="function">
    <text evidence="1">Antenna complexes are light-harvesting systems, which transfer the excitation energy to the reaction centers.</text>
</comment>
<dbReference type="Gene3D" id="4.10.220.20">
    <property type="entry name" value="Light-harvesting complex"/>
    <property type="match status" value="1"/>
</dbReference>
<evidence type="ECO:0000256" key="9">
    <source>
        <dbReference type="ARBA" id="ARBA00022956"/>
    </source>
</evidence>
<evidence type="ECO:0000256" key="11">
    <source>
        <dbReference type="ARBA" id="ARBA00022991"/>
    </source>
</evidence>
<evidence type="ECO:0000256" key="8">
    <source>
        <dbReference type="ARBA" id="ARBA00022842"/>
    </source>
</evidence>
<keyword evidence="8" id="KW-0460">Magnesium</keyword>
<protein>
    <submittedName>
        <fullName evidence="16">Light harvesting I alpha subunit</fullName>
    </submittedName>
</protein>
<dbReference type="GO" id="GO:0030077">
    <property type="term" value="C:plasma membrane light-harvesting complex"/>
    <property type="evidence" value="ECO:0007669"/>
    <property type="project" value="InterPro"/>
</dbReference>
<evidence type="ECO:0000256" key="3">
    <source>
        <dbReference type="ARBA" id="ARBA00022475"/>
    </source>
</evidence>
<evidence type="ECO:0000256" key="14">
    <source>
        <dbReference type="SAM" id="Phobius"/>
    </source>
</evidence>
<dbReference type="AlphaFoldDB" id="A0A1A7BD65"/>
<name>A0A1A7BD65_9SPHN</name>
<evidence type="ECO:0000256" key="4">
    <source>
        <dbReference type="ARBA" id="ARBA00022494"/>
    </source>
</evidence>
<reference evidence="16 17" key="1">
    <citation type="submission" date="2016-06" db="EMBL/GenBank/DDBJ databases">
        <title>Genome sequence of Porphyrobacter dokdonensis DSW-74.</title>
        <authorList>
            <person name="Kim J.F."/>
            <person name="Song J.Y."/>
        </authorList>
    </citation>
    <scope>NUCLEOTIDE SEQUENCE [LARGE SCALE GENOMIC DNA]</scope>
    <source>
        <strain evidence="16 17">DSW-74</strain>
    </source>
</reference>
<feature type="domain" description="Antenna complex alpha/beta subunit" evidence="15">
    <location>
        <begin position="1"/>
        <end position="41"/>
    </location>
</feature>
<keyword evidence="10 14" id="KW-1133">Transmembrane helix</keyword>
<dbReference type="SUPFAM" id="SSF56918">
    <property type="entry name" value="Light-harvesting complex subunits"/>
    <property type="match status" value="1"/>
</dbReference>
<dbReference type="GO" id="GO:0019866">
    <property type="term" value="C:organelle inner membrane"/>
    <property type="evidence" value="ECO:0007669"/>
    <property type="project" value="InterPro"/>
</dbReference>
<keyword evidence="13" id="KW-0437">Light-harvesting polypeptide</keyword>
<evidence type="ECO:0000256" key="12">
    <source>
        <dbReference type="ARBA" id="ARBA00023136"/>
    </source>
</evidence>
<keyword evidence="3" id="KW-1003">Cell membrane</keyword>
<dbReference type="InterPro" id="IPR018332">
    <property type="entry name" value="Antenna_alpha"/>
</dbReference>
<evidence type="ECO:0000256" key="7">
    <source>
        <dbReference type="ARBA" id="ARBA00022723"/>
    </source>
</evidence>
<dbReference type="InterPro" id="IPR002361">
    <property type="entry name" value="Antenna_alpha_CS"/>
</dbReference>
<keyword evidence="12 14" id="KW-0472">Membrane</keyword>
<evidence type="ECO:0000256" key="1">
    <source>
        <dbReference type="ARBA" id="ARBA00002455"/>
    </source>
</evidence>
<accession>A0A1A7BD65</accession>
<proteinExistence type="predicted"/>
<dbReference type="PROSITE" id="PS00968">
    <property type="entry name" value="ANTENNA_COMP_ALPHA"/>
    <property type="match status" value="1"/>
</dbReference>
<gene>
    <name evidence="16" type="ORF">I603_2396</name>
</gene>
<sequence length="64" mass="7279">MWRIWFYFDIRRALVALHVGLAVLAFTIHFLLLSTDKYNWLDKRLGESMPAQAAIESSEAPAAG</sequence>
<keyword evidence="17" id="KW-1185">Reference proteome</keyword>
<dbReference type="PATRIC" id="fig|1300349.4.peg.2386"/>
<dbReference type="GO" id="GO:0019684">
    <property type="term" value="P:photosynthesis, light reaction"/>
    <property type="evidence" value="ECO:0007669"/>
    <property type="project" value="InterPro"/>
</dbReference>
<evidence type="ECO:0000256" key="13">
    <source>
        <dbReference type="ARBA" id="ARBA00023243"/>
    </source>
</evidence>
<evidence type="ECO:0000256" key="5">
    <source>
        <dbReference type="ARBA" id="ARBA00022549"/>
    </source>
</evidence>